<gene>
    <name evidence="2" type="ORF">RQM59_02305</name>
</gene>
<accession>A0ABU3LBU2</accession>
<evidence type="ECO:0000313" key="2">
    <source>
        <dbReference type="EMBL" id="MDT7831191.1"/>
    </source>
</evidence>
<proteinExistence type="predicted"/>
<sequence>MIAFNIFKWIGQLFTEILFIPFDFLRKGDLNWWMNNAVNWIFLAVLLVLFYYWMKESRRFVKEGTEDLPK</sequence>
<comment type="caution">
    <text evidence="2">The sequence shown here is derived from an EMBL/GenBank/DDBJ whole genome shotgun (WGS) entry which is preliminary data.</text>
</comment>
<dbReference type="InterPro" id="IPR045922">
    <property type="entry name" value="DUF6341"/>
</dbReference>
<protein>
    <recommendedName>
        <fullName evidence="4">Uracil phosphoribosyltransferase</fullName>
    </recommendedName>
</protein>
<keyword evidence="1" id="KW-0472">Membrane</keyword>
<keyword evidence="1" id="KW-1133">Transmembrane helix</keyword>
<name>A0ABU3LBU2_9FLAO</name>
<evidence type="ECO:0008006" key="4">
    <source>
        <dbReference type="Google" id="ProtNLM"/>
    </source>
</evidence>
<dbReference type="Proteomes" id="UP001257277">
    <property type="component" value="Unassembled WGS sequence"/>
</dbReference>
<keyword evidence="1" id="KW-0812">Transmembrane</keyword>
<evidence type="ECO:0000313" key="3">
    <source>
        <dbReference type="Proteomes" id="UP001257277"/>
    </source>
</evidence>
<dbReference type="Pfam" id="PF19868">
    <property type="entry name" value="DUF6341"/>
    <property type="match status" value="1"/>
</dbReference>
<evidence type="ECO:0000256" key="1">
    <source>
        <dbReference type="SAM" id="Phobius"/>
    </source>
</evidence>
<organism evidence="2 3">
    <name type="scientific">Asprobacillus argus</name>
    <dbReference type="NCBI Taxonomy" id="3076534"/>
    <lineage>
        <taxon>Bacteria</taxon>
        <taxon>Pseudomonadati</taxon>
        <taxon>Bacteroidota</taxon>
        <taxon>Flavobacteriia</taxon>
        <taxon>Flavobacteriales</taxon>
        <taxon>Flavobacteriaceae</taxon>
        <taxon>Asprobacillus</taxon>
    </lineage>
</organism>
<keyword evidence="3" id="KW-1185">Reference proteome</keyword>
<feature type="transmembrane region" description="Helical" evidence="1">
    <location>
        <begin position="37"/>
        <end position="54"/>
    </location>
</feature>
<reference evidence="2 3" key="1">
    <citation type="submission" date="2023-09" db="EMBL/GenBank/DDBJ databases">
        <title>Novel taxa isolated from Blanes Bay.</title>
        <authorList>
            <person name="Rey-Velasco X."/>
            <person name="Lucena T."/>
        </authorList>
    </citation>
    <scope>NUCLEOTIDE SEQUENCE [LARGE SCALE GENOMIC DNA]</scope>
    <source>
        <strain evidence="2 3">S356</strain>
    </source>
</reference>
<dbReference type="RefSeq" id="WP_349240443.1">
    <property type="nucleotide sequence ID" value="NZ_JAVTTO010000001.1"/>
</dbReference>
<dbReference type="EMBL" id="JAVTTO010000001">
    <property type="protein sequence ID" value="MDT7831191.1"/>
    <property type="molecule type" value="Genomic_DNA"/>
</dbReference>